<feature type="region of interest" description="Disordered" evidence="10">
    <location>
        <begin position="614"/>
        <end position="673"/>
    </location>
</feature>
<proteinExistence type="inferred from homology"/>
<dbReference type="InterPro" id="IPR002058">
    <property type="entry name" value="PAP_assoc"/>
</dbReference>
<keyword evidence="9" id="KW-0460">Magnesium</keyword>
<evidence type="ECO:0000313" key="13">
    <source>
        <dbReference type="EMBL" id="KAG0023570.1"/>
    </source>
</evidence>
<dbReference type="SUPFAM" id="SSF81301">
    <property type="entry name" value="Nucleotidyltransferase"/>
    <property type="match status" value="1"/>
</dbReference>
<keyword evidence="14" id="KW-1185">Reference proteome</keyword>
<comment type="subcellular location">
    <subcellularLocation>
        <location evidence="3">Cytoplasm</location>
    </subcellularLocation>
</comment>
<dbReference type="OrthoDB" id="2274644at2759"/>
<evidence type="ECO:0000256" key="3">
    <source>
        <dbReference type="ARBA" id="ARBA00004496"/>
    </source>
</evidence>
<comment type="similarity">
    <text evidence="4">Belongs to the DNA polymerase type-B-like family.</text>
</comment>
<keyword evidence="6" id="KW-0963">Cytoplasm</keyword>
<dbReference type="EMBL" id="JAAAID010000051">
    <property type="protein sequence ID" value="KAG0023570.1"/>
    <property type="molecule type" value="Genomic_DNA"/>
</dbReference>
<dbReference type="Proteomes" id="UP000703661">
    <property type="component" value="Unassembled WGS sequence"/>
</dbReference>
<reference evidence="13" key="1">
    <citation type="journal article" date="2020" name="Fungal Divers.">
        <title>Resolving the Mortierellaceae phylogeny through synthesis of multi-gene phylogenetics and phylogenomics.</title>
        <authorList>
            <person name="Vandepol N."/>
            <person name="Liber J."/>
            <person name="Desiro A."/>
            <person name="Na H."/>
            <person name="Kennedy M."/>
            <person name="Barry K."/>
            <person name="Grigoriev I.V."/>
            <person name="Miller A.N."/>
            <person name="O'Donnell K."/>
            <person name="Stajich J.E."/>
            <person name="Bonito G."/>
        </authorList>
    </citation>
    <scope>NUCLEOTIDE SEQUENCE</scope>
    <source>
        <strain evidence="13">NRRL 2769</strain>
    </source>
</reference>
<dbReference type="InterPro" id="IPR054708">
    <property type="entry name" value="MTPAP-like_central"/>
</dbReference>
<feature type="compositionally biased region" description="Polar residues" evidence="10">
    <location>
        <begin position="640"/>
        <end position="663"/>
    </location>
</feature>
<dbReference type="GO" id="GO:0046872">
    <property type="term" value="F:metal ion binding"/>
    <property type="evidence" value="ECO:0007669"/>
    <property type="project" value="UniProtKB-KW"/>
</dbReference>
<feature type="domain" description="PAP-associated" evidence="11">
    <location>
        <begin position="496"/>
        <end position="564"/>
    </location>
</feature>
<feature type="compositionally biased region" description="Low complexity" evidence="10">
    <location>
        <begin position="811"/>
        <end position="831"/>
    </location>
</feature>
<dbReference type="CDD" id="cd05402">
    <property type="entry name" value="NT_PAP_TUTase"/>
    <property type="match status" value="1"/>
</dbReference>
<comment type="caution">
    <text evidence="13">The sequence shown here is derived from an EMBL/GenBank/DDBJ whole genome shotgun (WGS) entry which is preliminary data.</text>
</comment>
<dbReference type="Pfam" id="PF22600">
    <property type="entry name" value="MTPAP-like_central"/>
    <property type="match status" value="1"/>
</dbReference>
<dbReference type="PANTHER" id="PTHR12271">
    <property type="entry name" value="POLY A POLYMERASE CID PAP -RELATED"/>
    <property type="match status" value="1"/>
</dbReference>
<comment type="cofactor">
    <cofactor evidence="1">
        <name>Mn(2+)</name>
        <dbReference type="ChEBI" id="CHEBI:29035"/>
    </cofactor>
</comment>
<evidence type="ECO:0000256" key="8">
    <source>
        <dbReference type="ARBA" id="ARBA00022723"/>
    </source>
</evidence>
<evidence type="ECO:0000256" key="6">
    <source>
        <dbReference type="ARBA" id="ARBA00022490"/>
    </source>
</evidence>
<dbReference type="EC" id="2.7.7.19" evidence="5"/>
<dbReference type="GO" id="GO:0010605">
    <property type="term" value="P:negative regulation of macromolecule metabolic process"/>
    <property type="evidence" value="ECO:0007669"/>
    <property type="project" value="UniProtKB-ARBA"/>
</dbReference>
<keyword evidence="7" id="KW-0808">Transferase</keyword>
<feature type="compositionally biased region" description="Polar residues" evidence="10">
    <location>
        <begin position="837"/>
        <end position="846"/>
    </location>
</feature>
<dbReference type="GO" id="GO:1990817">
    <property type="term" value="F:poly(A) RNA polymerase activity"/>
    <property type="evidence" value="ECO:0007669"/>
    <property type="project" value="UniProtKB-EC"/>
</dbReference>
<evidence type="ECO:0000259" key="12">
    <source>
        <dbReference type="Pfam" id="PF22600"/>
    </source>
</evidence>
<gene>
    <name evidence="13" type="ORF">BGZ80_009003</name>
</gene>
<dbReference type="Gene3D" id="3.30.460.10">
    <property type="entry name" value="Beta Polymerase, domain 2"/>
    <property type="match status" value="1"/>
</dbReference>
<dbReference type="Pfam" id="PF03828">
    <property type="entry name" value="PAP_assoc"/>
    <property type="match status" value="1"/>
</dbReference>
<feature type="region of interest" description="Disordered" evidence="10">
    <location>
        <begin position="115"/>
        <end position="134"/>
    </location>
</feature>
<evidence type="ECO:0000256" key="7">
    <source>
        <dbReference type="ARBA" id="ARBA00022679"/>
    </source>
</evidence>
<feature type="compositionally biased region" description="Polar residues" evidence="10">
    <location>
        <begin position="121"/>
        <end position="133"/>
    </location>
</feature>
<feature type="compositionally biased region" description="Polar residues" evidence="10">
    <location>
        <begin position="751"/>
        <end position="781"/>
    </location>
</feature>
<dbReference type="GO" id="GO:0031123">
    <property type="term" value="P:RNA 3'-end processing"/>
    <property type="evidence" value="ECO:0007669"/>
    <property type="project" value="TreeGrafter"/>
</dbReference>
<dbReference type="SUPFAM" id="SSF81631">
    <property type="entry name" value="PAP/OAS1 substrate-binding domain"/>
    <property type="match status" value="1"/>
</dbReference>
<evidence type="ECO:0000256" key="4">
    <source>
        <dbReference type="ARBA" id="ARBA00008593"/>
    </source>
</evidence>
<feature type="domain" description="Poly(A) RNA polymerase mitochondrial-like central palm" evidence="12">
    <location>
        <begin position="267"/>
        <end position="402"/>
    </location>
</feature>
<evidence type="ECO:0000256" key="1">
    <source>
        <dbReference type="ARBA" id="ARBA00001936"/>
    </source>
</evidence>
<keyword evidence="8" id="KW-0479">Metal-binding</keyword>
<feature type="region of interest" description="Disordered" evidence="10">
    <location>
        <begin position="685"/>
        <end position="846"/>
    </location>
</feature>
<dbReference type="GO" id="GO:0005737">
    <property type="term" value="C:cytoplasm"/>
    <property type="evidence" value="ECO:0007669"/>
    <property type="project" value="UniProtKB-SubCell"/>
</dbReference>
<evidence type="ECO:0000256" key="9">
    <source>
        <dbReference type="ARBA" id="ARBA00022842"/>
    </source>
</evidence>
<evidence type="ECO:0000256" key="2">
    <source>
        <dbReference type="ARBA" id="ARBA00001946"/>
    </source>
</evidence>
<dbReference type="InterPro" id="IPR043519">
    <property type="entry name" value="NT_sf"/>
</dbReference>
<organism evidence="13 14">
    <name type="scientific">Entomortierella chlamydospora</name>
    <dbReference type="NCBI Taxonomy" id="101097"/>
    <lineage>
        <taxon>Eukaryota</taxon>
        <taxon>Fungi</taxon>
        <taxon>Fungi incertae sedis</taxon>
        <taxon>Mucoromycota</taxon>
        <taxon>Mortierellomycotina</taxon>
        <taxon>Mortierellomycetes</taxon>
        <taxon>Mortierellales</taxon>
        <taxon>Mortierellaceae</taxon>
        <taxon>Entomortierella</taxon>
    </lineage>
</organism>
<dbReference type="Gene3D" id="1.10.1410.10">
    <property type="match status" value="1"/>
</dbReference>
<evidence type="ECO:0000256" key="10">
    <source>
        <dbReference type="SAM" id="MobiDB-lite"/>
    </source>
</evidence>
<evidence type="ECO:0000313" key="14">
    <source>
        <dbReference type="Proteomes" id="UP000703661"/>
    </source>
</evidence>
<evidence type="ECO:0000256" key="5">
    <source>
        <dbReference type="ARBA" id="ARBA00012388"/>
    </source>
</evidence>
<feature type="compositionally biased region" description="Basic and acidic residues" evidence="10">
    <location>
        <begin position="629"/>
        <end position="639"/>
    </location>
</feature>
<evidence type="ECO:0000259" key="11">
    <source>
        <dbReference type="Pfam" id="PF03828"/>
    </source>
</evidence>
<sequence>MEIGTVTMTSPVEPGIKKSFPDLVYDTILIEKATNCRSELSVQATRTYASITLKELSDAFRIAQAVCRDYHAENESHLQSAAMEAELAQAGLSNEINLMKYIDTIGYGSNGTVSHRHDIQQSHPTPSARQGSETGIMLPIPDAESMRRFQEQYGKAPAIQHDMMARIVFRLRQELWNQTVQPNHRDRAVANAIYQYGSRYCQQRGFNKPQPVVLSGLDRSKDHIARIEAHLIGLKIIDGVLHKKTYCLQGELQLPVVEPTSVAIENISASMMSLYQRLVPSTQCILARTQLMQKLQRILDAAYPRDNLRLKEFGSCASGLGSESSDADLCITTTTFQRTKPYNDMRSLASVLRRGGMINVQPIISARVPIVKFDDPTSRIKCDINTNHCLGIHNSELIRCYTMIDDRVRPLLYNLKALVKKHHINDSSQSWLSSYAYEPPILPSLQAQPKEFMTSLHITEMIEGRSGGGGGSMSFDCTFDRDYTRHRNFGAANKKSVGQLLIEFFEYYSRYFDYQTMEVNVRLGGGVRIRDEITLKLAKGGAKRAPQPGRGEKKLIIKDPFILDRNVSGTCIGRKLEKVWRIFEHIYLTLSKGEFEKAFEPIPEYYFRDLEEQYSEPAPRRSRMKKAERKLERKTETQRQSRPATALAPSTRTATQPKVSSVNGKAKALPETTVTTAATPLTVLSADKTSNDSEDADSASKRRRARRATAREFHNGLTQGSGADGASGASSSNVPNNSLKPKSEKKAVAKSQLNQSISQSTLQGSTTVTHASPSKTSSLHSKNQKKQLKQAFPVLEKTRKLLLQSKKPDPGVSGAAAASTTVSSNQESSSVRPKQVPTANPTVKQT</sequence>
<dbReference type="AlphaFoldDB" id="A0A9P6N4E4"/>
<feature type="compositionally biased region" description="Low complexity" evidence="10">
    <location>
        <begin position="720"/>
        <end position="732"/>
    </location>
</feature>
<dbReference type="PANTHER" id="PTHR12271:SF40">
    <property type="entry name" value="POLY(A) RNA POLYMERASE GLD2"/>
    <property type="match status" value="1"/>
</dbReference>
<name>A0A9P6N4E4_9FUNG</name>
<accession>A0A9P6N4E4</accession>
<protein>
    <recommendedName>
        <fullName evidence="5">polynucleotide adenylyltransferase</fullName>
        <ecNumber evidence="5">2.7.7.19</ecNumber>
    </recommendedName>
</protein>
<comment type="cofactor">
    <cofactor evidence="2">
        <name>Mg(2+)</name>
        <dbReference type="ChEBI" id="CHEBI:18420"/>
    </cofactor>
</comment>